<reference evidence="1" key="1">
    <citation type="submission" date="2023-05" db="EMBL/GenBank/DDBJ databases">
        <authorList>
            <person name="Stuckert A."/>
        </authorList>
    </citation>
    <scope>NUCLEOTIDE SEQUENCE</scope>
</reference>
<sequence>MHCAYSETCGVGELHFNDGIMNSQMYCSILKEKMLPSLHALGLHALFQHNKDPSKATVAFLKNRVKGIQWPVCLLI</sequence>
<comment type="caution">
    <text evidence="1">The sequence shown here is derived from an EMBL/GenBank/DDBJ whole genome shotgun (WGS) entry which is preliminary data.</text>
</comment>
<name>A0ABN9G9S0_9NEOB</name>
<dbReference type="EMBL" id="CATNWA010018235">
    <property type="protein sequence ID" value="CAI9606130.1"/>
    <property type="molecule type" value="Genomic_DNA"/>
</dbReference>
<dbReference type="Proteomes" id="UP001162483">
    <property type="component" value="Unassembled WGS sequence"/>
</dbReference>
<keyword evidence="2" id="KW-1185">Reference proteome</keyword>
<gene>
    <name evidence="1" type="ORF">SPARVUS_LOCUS13727468</name>
</gene>
<evidence type="ECO:0000313" key="1">
    <source>
        <dbReference type="EMBL" id="CAI9606130.1"/>
    </source>
</evidence>
<dbReference type="Gene3D" id="3.30.420.10">
    <property type="entry name" value="Ribonuclease H-like superfamily/Ribonuclease H"/>
    <property type="match status" value="1"/>
</dbReference>
<proteinExistence type="predicted"/>
<organism evidence="1 2">
    <name type="scientific">Staurois parvus</name>
    <dbReference type="NCBI Taxonomy" id="386267"/>
    <lineage>
        <taxon>Eukaryota</taxon>
        <taxon>Metazoa</taxon>
        <taxon>Chordata</taxon>
        <taxon>Craniata</taxon>
        <taxon>Vertebrata</taxon>
        <taxon>Euteleostomi</taxon>
        <taxon>Amphibia</taxon>
        <taxon>Batrachia</taxon>
        <taxon>Anura</taxon>
        <taxon>Neobatrachia</taxon>
        <taxon>Ranoidea</taxon>
        <taxon>Ranidae</taxon>
        <taxon>Staurois</taxon>
    </lineage>
</organism>
<evidence type="ECO:0000313" key="2">
    <source>
        <dbReference type="Proteomes" id="UP001162483"/>
    </source>
</evidence>
<dbReference type="InterPro" id="IPR036397">
    <property type="entry name" value="RNaseH_sf"/>
</dbReference>
<protein>
    <submittedName>
        <fullName evidence="1">Uncharacterized protein</fullName>
    </submittedName>
</protein>
<accession>A0ABN9G9S0</accession>